<accession>A0ABW5WQ32</accession>
<reference evidence="6" key="1">
    <citation type="journal article" date="2019" name="Int. J. Syst. Evol. Microbiol.">
        <title>The Global Catalogue of Microorganisms (GCM) 10K type strain sequencing project: providing services to taxonomists for standard genome sequencing and annotation.</title>
        <authorList>
            <consortium name="The Broad Institute Genomics Platform"/>
            <consortium name="The Broad Institute Genome Sequencing Center for Infectious Disease"/>
            <person name="Wu L."/>
            <person name="Ma J."/>
        </authorList>
    </citation>
    <scope>NUCLEOTIDE SEQUENCE [LARGE SCALE GENOMIC DNA]</scope>
    <source>
        <strain evidence="6">KCTC 33575</strain>
    </source>
</reference>
<protein>
    <recommendedName>
        <fullName evidence="2">Signal transduction protein TRAP</fullName>
    </recommendedName>
    <alternativeName>
        <fullName evidence="3">Target of RNAIII-activating protein</fullName>
    </alternativeName>
</protein>
<dbReference type="EMBL" id="JBHUOQ010000001">
    <property type="protein sequence ID" value="MFD2828901.1"/>
    <property type="molecule type" value="Genomic_DNA"/>
</dbReference>
<dbReference type="PANTHER" id="PTHR34474">
    <property type="entry name" value="SIGNAL TRANSDUCTION PROTEIN TRAP"/>
    <property type="match status" value="1"/>
</dbReference>
<evidence type="ECO:0000256" key="1">
    <source>
        <dbReference type="ARBA" id="ARBA00009267"/>
    </source>
</evidence>
<keyword evidence="5" id="KW-0503">Monooxygenase</keyword>
<comment type="similarity">
    <text evidence="1">Belongs to the TRAP family.</text>
</comment>
<dbReference type="Pfam" id="PF03992">
    <property type="entry name" value="ABM"/>
    <property type="match status" value="1"/>
</dbReference>
<dbReference type="InterPro" id="IPR011008">
    <property type="entry name" value="Dimeric_a/b-barrel"/>
</dbReference>
<gene>
    <name evidence="5" type="ORF">ACFSX4_00330</name>
</gene>
<name>A0ABW5WQ32_9STAP</name>
<keyword evidence="6" id="KW-1185">Reference proteome</keyword>
<dbReference type="SUPFAM" id="SSF54909">
    <property type="entry name" value="Dimeric alpha+beta barrel"/>
    <property type="match status" value="1"/>
</dbReference>
<organism evidence="5 6">
    <name type="scientific">Corticicoccus populi</name>
    <dbReference type="NCBI Taxonomy" id="1812821"/>
    <lineage>
        <taxon>Bacteria</taxon>
        <taxon>Bacillati</taxon>
        <taxon>Bacillota</taxon>
        <taxon>Bacilli</taxon>
        <taxon>Bacillales</taxon>
        <taxon>Staphylococcaceae</taxon>
        <taxon>Corticicoccus</taxon>
    </lineage>
</organism>
<dbReference type="InterPro" id="IPR007138">
    <property type="entry name" value="ABM_dom"/>
</dbReference>
<proteinExistence type="inferred from homology"/>
<evidence type="ECO:0000313" key="6">
    <source>
        <dbReference type="Proteomes" id="UP001597519"/>
    </source>
</evidence>
<dbReference type="Proteomes" id="UP001597519">
    <property type="component" value="Unassembled WGS sequence"/>
</dbReference>
<comment type="caution">
    <text evidence="5">The sequence shown here is derived from an EMBL/GenBank/DDBJ whole genome shotgun (WGS) entry which is preliminary data.</text>
</comment>
<evidence type="ECO:0000259" key="4">
    <source>
        <dbReference type="Pfam" id="PF03992"/>
    </source>
</evidence>
<evidence type="ECO:0000256" key="3">
    <source>
        <dbReference type="ARBA" id="ARBA00032861"/>
    </source>
</evidence>
<dbReference type="InterPro" id="IPR050404">
    <property type="entry name" value="Heme-degrading_MO"/>
</dbReference>
<dbReference type="RefSeq" id="WP_377770415.1">
    <property type="nucleotide sequence ID" value="NZ_JBHUOQ010000001.1"/>
</dbReference>
<feature type="domain" description="ABM" evidence="4">
    <location>
        <begin position="84"/>
        <end position="137"/>
    </location>
</feature>
<sequence>MYLHITTGTVSYLHDVFEKHHGLSMNAIGQDAVLYYEDDTTDTLFNSKRTYNVLCGGGNLNDQYPTVISTIPVAHSSHDSTIGHLKDFHYSLEKQSGLISHRIGELVDGDSFVVITTWASKTAYKDFKDTDSYQKYLKTDVLHKYRNAESLFQDYISSKLYLPLKDNVHIDEEEQAEF</sequence>
<keyword evidence="5" id="KW-0560">Oxidoreductase</keyword>
<dbReference type="GO" id="GO:0004497">
    <property type="term" value="F:monooxygenase activity"/>
    <property type="evidence" value="ECO:0007669"/>
    <property type="project" value="UniProtKB-KW"/>
</dbReference>
<evidence type="ECO:0000256" key="2">
    <source>
        <dbReference type="ARBA" id="ARBA00018486"/>
    </source>
</evidence>
<dbReference type="PANTHER" id="PTHR34474:SF2">
    <property type="entry name" value="SIGNAL TRANSDUCTION PROTEIN TRAP"/>
    <property type="match status" value="1"/>
</dbReference>
<dbReference type="Gene3D" id="3.30.70.100">
    <property type="match status" value="1"/>
</dbReference>
<evidence type="ECO:0000313" key="5">
    <source>
        <dbReference type="EMBL" id="MFD2828901.1"/>
    </source>
</evidence>